<evidence type="ECO:0000256" key="1">
    <source>
        <dbReference type="SAM" id="Phobius"/>
    </source>
</evidence>
<reference evidence="2 3" key="1">
    <citation type="journal article" date="2019" name="Int. J. Syst. Evol. Microbiol.">
        <title>The Global Catalogue of Microorganisms (GCM) 10K type strain sequencing project: providing services to taxonomists for standard genome sequencing and annotation.</title>
        <authorList>
            <consortium name="The Broad Institute Genomics Platform"/>
            <consortium name="The Broad Institute Genome Sequencing Center for Infectious Disease"/>
            <person name="Wu L."/>
            <person name="Ma J."/>
        </authorList>
    </citation>
    <scope>NUCLEOTIDE SEQUENCE [LARGE SCALE GENOMIC DNA]</scope>
    <source>
        <strain evidence="2 3">GX26</strain>
    </source>
</reference>
<dbReference type="EMBL" id="JBHSXN010000003">
    <property type="protein sequence ID" value="MFC6954519.1"/>
    <property type="molecule type" value="Genomic_DNA"/>
</dbReference>
<feature type="transmembrane region" description="Helical" evidence="1">
    <location>
        <begin position="104"/>
        <end position="122"/>
    </location>
</feature>
<keyword evidence="1" id="KW-0812">Transmembrane</keyword>
<feature type="transmembrane region" description="Helical" evidence="1">
    <location>
        <begin position="350"/>
        <end position="370"/>
    </location>
</feature>
<feature type="transmembrane region" description="Helical" evidence="1">
    <location>
        <begin position="280"/>
        <end position="303"/>
    </location>
</feature>
<feature type="transmembrane region" description="Helical" evidence="1">
    <location>
        <begin position="225"/>
        <end position="243"/>
    </location>
</feature>
<keyword evidence="1" id="KW-1133">Transmembrane helix</keyword>
<dbReference type="RefSeq" id="WP_336351465.1">
    <property type="nucleotide sequence ID" value="NZ_JAZAQL010000003.1"/>
</dbReference>
<keyword evidence="3" id="KW-1185">Reference proteome</keyword>
<proteinExistence type="predicted"/>
<feature type="transmembrane region" description="Helical" evidence="1">
    <location>
        <begin position="318"/>
        <end position="338"/>
    </location>
</feature>
<sequence>MTVALVSRWARRYVAVAVVALVAAHAAMLASAPSRAVVTLALYGFVLHVVFGKAYSLVPTYFDRDLAAPRAMVVQLPLTAVGVAGMVAAASLDAVPRVVGTAGALAWTGGVAVFVAAIAWTVRSNPTGVETATGDGKAHLAGLDRAANAFVPVAVLYLLAGSYATAVAWDAAPTIGLLASVAPVFDGYPPRATHLLGAGTATLLVLALGARLWPRFLVVDPPRDAFVLALATGALGPVVLAATVPAGEFLVAGALLEATAIVAYAVAYGWCFRRSARRRIAFWSVLLGAVAGVVAVALGAWFAVVDLDGALVVAHRRVTLLGFLGLTVVGATFQFYPPTVGRWRYCTERTASVAVGALAVGVALQAVGAGSSLGGLAALGAVVGLAGALGYGYLLAAAFATR</sequence>
<feature type="transmembrane region" description="Helical" evidence="1">
    <location>
        <begin position="70"/>
        <end position="92"/>
    </location>
</feature>
<feature type="transmembrane region" description="Helical" evidence="1">
    <location>
        <begin position="36"/>
        <end position="58"/>
    </location>
</feature>
<accession>A0ABD5VM18</accession>
<protein>
    <submittedName>
        <fullName evidence="2">Uncharacterized protein</fullName>
    </submittedName>
</protein>
<organism evidence="2 3">
    <name type="scientific">Halorubellus litoreus</name>
    <dbReference type="NCBI Taxonomy" id="755308"/>
    <lineage>
        <taxon>Archaea</taxon>
        <taxon>Methanobacteriati</taxon>
        <taxon>Methanobacteriota</taxon>
        <taxon>Stenosarchaea group</taxon>
        <taxon>Halobacteria</taxon>
        <taxon>Halobacteriales</taxon>
        <taxon>Halorubellaceae</taxon>
        <taxon>Halorubellus</taxon>
    </lineage>
</organism>
<feature type="transmembrane region" description="Helical" evidence="1">
    <location>
        <begin position="376"/>
        <end position="400"/>
    </location>
</feature>
<keyword evidence="1" id="KW-0472">Membrane</keyword>
<gene>
    <name evidence="2" type="ORF">ACFQGB_16765</name>
</gene>
<name>A0ABD5VM18_9EURY</name>
<feature type="transmembrane region" description="Helical" evidence="1">
    <location>
        <begin position="192"/>
        <end position="213"/>
    </location>
</feature>
<evidence type="ECO:0000313" key="3">
    <source>
        <dbReference type="Proteomes" id="UP001596395"/>
    </source>
</evidence>
<feature type="transmembrane region" description="Helical" evidence="1">
    <location>
        <begin position="149"/>
        <end position="172"/>
    </location>
</feature>
<evidence type="ECO:0000313" key="2">
    <source>
        <dbReference type="EMBL" id="MFC6954519.1"/>
    </source>
</evidence>
<dbReference type="AlphaFoldDB" id="A0ABD5VM18"/>
<feature type="transmembrane region" description="Helical" evidence="1">
    <location>
        <begin position="249"/>
        <end position="268"/>
    </location>
</feature>
<comment type="caution">
    <text evidence="2">The sequence shown here is derived from an EMBL/GenBank/DDBJ whole genome shotgun (WGS) entry which is preliminary data.</text>
</comment>
<dbReference type="Proteomes" id="UP001596395">
    <property type="component" value="Unassembled WGS sequence"/>
</dbReference>